<dbReference type="AlphaFoldDB" id="A0A4D6KZD6"/>
<dbReference type="PANTHER" id="PTHR33156">
    <property type="entry name" value="OS02G0230000 PROTEIN"/>
    <property type="match status" value="1"/>
</dbReference>
<dbReference type="GO" id="GO:0005739">
    <property type="term" value="C:mitochondrion"/>
    <property type="evidence" value="ECO:0007669"/>
    <property type="project" value="TreeGrafter"/>
</dbReference>
<keyword evidence="2" id="KW-1185">Reference proteome</keyword>
<dbReference type="EMBL" id="CP039346">
    <property type="protein sequence ID" value="QCD81299.1"/>
    <property type="molecule type" value="Genomic_DNA"/>
</dbReference>
<accession>A0A4D6KZD6</accession>
<evidence type="ECO:0000313" key="2">
    <source>
        <dbReference type="Proteomes" id="UP000501690"/>
    </source>
</evidence>
<name>A0A4D6KZD6_VIGUN</name>
<sequence length="150" mass="16409">MASACSRIAQRTLISSAKSVIKSNVRASSKPTLTSVPLRQSLLTRISPELRCAQSLLPLHSAVAAARMTSCLSVTSRSCRALSQGVLSLTNCKIWFLQAHSNLDFAGQANYGVLLHYQSLVYQCQATVTLHPSVWIRIPVDQDWGQVKKL</sequence>
<evidence type="ECO:0000313" key="1">
    <source>
        <dbReference type="EMBL" id="QCD81299.1"/>
    </source>
</evidence>
<organism evidence="1 2">
    <name type="scientific">Vigna unguiculata</name>
    <name type="common">Cowpea</name>
    <dbReference type="NCBI Taxonomy" id="3917"/>
    <lineage>
        <taxon>Eukaryota</taxon>
        <taxon>Viridiplantae</taxon>
        <taxon>Streptophyta</taxon>
        <taxon>Embryophyta</taxon>
        <taxon>Tracheophyta</taxon>
        <taxon>Spermatophyta</taxon>
        <taxon>Magnoliopsida</taxon>
        <taxon>eudicotyledons</taxon>
        <taxon>Gunneridae</taxon>
        <taxon>Pentapetalae</taxon>
        <taxon>rosids</taxon>
        <taxon>fabids</taxon>
        <taxon>Fabales</taxon>
        <taxon>Fabaceae</taxon>
        <taxon>Papilionoideae</taxon>
        <taxon>50 kb inversion clade</taxon>
        <taxon>NPAAA clade</taxon>
        <taxon>indigoferoid/millettioid clade</taxon>
        <taxon>Phaseoleae</taxon>
        <taxon>Vigna</taxon>
    </lineage>
</organism>
<dbReference type="PANTHER" id="PTHR33156:SF9">
    <property type="entry name" value="PROTEIN NUCLEAR FUSION DEFECTIVE 6, CHLOROPLASTIC_MITOCHONDRIAL"/>
    <property type="match status" value="1"/>
</dbReference>
<dbReference type="Proteomes" id="UP000501690">
    <property type="component" value="Linkage Group LG2"/>
</dbReference>
<gene>
    <name evidence="1" type="ORF">DEO72_LG2g1624</name>
</gene>
<protein>
    <submittedName>
        <fullName evidence="1">Uncharacterized protein</fullName>
    </submittedName>
</protein>
<dbReference type="InterPro" id="IPR043459">
    <property type="entry name" value="NFD6/NOXY2-like"/>
</dbReference>
<reference evidence="1 2" key="1">
    <citation type="submission" date="2019-04" db="EMBL/GenBank/DDBJ databases">
        <title>An improved genome assembly and genetic linkage map for asparagus bean, Vigna unguiculata ssp. sesquipedialis.</title>
        <authorList>
            <person name="Xia Q."/>
            <person name="Zhang R."/>
            <person name="Dong Y."/>
        </authorList>
    </citation>
    <scope>NUCLEOTIDE SEQUENCE [LARGE SCALE GENOMIC DNA]</scope>
    <source>
        <tissue evidence="1">Leaf</tissue>
    </source>
</reference>
<proteinExistence type="predicted"/>